<dbReference type="InterPro" id="IPR035992">
    <property type="entry name" value="Ricin_B-like_lectins"/>
</dbReference>
<keyword evidence="2" id="KW-1185">Reference proteome</keyword>
<dbReference type="Proteomes" id="UP000789375">
    <property type="component" value="Unassembled WGS sequence"/>
</dbReference>
<accession>A0A9N8Z268</accession>
<sequence length="203" mass="23616">MPKKHRPLKYLIRTTLPTLLHINNHSKRKVMTKKSGFPEGWFYVKSKSNYHVLEPHCLSVNTGARIVATKQRFGFDADSQLWKYDNGYIVNKASGKVFDIQGGYIRTFHRTYLCQWDRKPLAEASTQHWTFLPGGSITPTFHEGFVLHLRGRFGRSNHEGAQVLIHQIKDDNHHKQTWFFEPEQSQPKILSPPIPKECPDYFA</sequence>
<gene>
    <name evidence="1" type="ORF">FMOSSE_LOCUS2382</name>
</gene>
<dbReference type="AlphaFoldDB" id="A0A9N8Z268"/>
<reference evidence="1" key="1">
    <citation type="submission" date="2021-06" db="EMBL/GenBank/DDBJ databases">
        <authorList>
            <person name="Kallberg Y."/>
            <person name="Tangrot J."/>
            <person name="Rosling A."/>
        </authorList>
    </citation>
    <scope>NUCLEOTIDE SEQUENCE</scope>
    <source>
        <strain evidence="1">87-6 pot B 2015</strain>
    </source>
</reference>
<organism evidence="1 2">
    <name type="scientific">Funneliformis mosseae</name>
    <name type="common">Endomycorrhizal fungus</name>
    <name type="synonym">Glomus mosseae</name>
    <dbReference type="NCBI Taxonomy" id="27381"/>
    <lineage>
        <taxon>Eukaryota</taxon>
        <taxon>Fungi</taxon>
        <taxon>Fungi incertae sedis</taxon>
        <taxon>Mucoromycota</taxon>
        <taxon>Glomeromycotina</taxon>
        <taxon>Glomeromycetes</taxon>
        <taxon>Glomerales</taxon>
        <taxon>Glomeraceae</taxon>
        <taxon>Funneliformis</taxon>
    </lineage>
</organism>
<proteinExistence type="predicted"/>
<dbReference type="SUPFAM" id="SSF50370">
    <property type="entry name" value="Ricin B-like lectins"/>
    <property type="match status" value="1"/>
</dbReference>
<evidence type="ECO:0000313" key="2">
    <source>
        <dbReference type="Proteomes" id="UP000789375"/>
    </source>
</evidence>
<dbReference type="Gene3D" id="2.80.10.50">
    <property type="match status" value="1"/>
</dbReference>
<comment type="caution">
    <text evidence="1">The sequence shown here is derived from an EMBL/GenBank/DDBJ whole genome shotgun (WGS) entry which is preliminary data.</text>
</comment>
<protein>
    <submittedName>
        <fullName evidence="1">12890_t:CDS:1</fullName>
    </submittedName>
</protein>
<dbReference type="CDD" id="cd23454">
    <property type="entry name" value="beta-trefoil_Ricin_GllA-1"/>
    <property type="match status" value="1"/>
</dbReference>
<dbReference type="EMBL" id="CAJVPP010000310">
    <property type="protein sequence ID" value="CAG8468222.1"/>
    <property type="molecule type" value="Genomic_DNA"/>
</dbReference>
<dbReference type="PROSITE" id="PS50231">
    <property type="entry name" value="RICIN_B_LECTIN"/>
    <property type="match status" value="1"/>
</dbReference>
<evidence type="ECO:0000313" key="1">
    <source>
        <dbReference type="EMBL" id="CAG8468222.1"/>
    </source>
</evidence>
<name>A0A9N8Z268_FUNMO</name>